<organism evidence="1">
    <name type="scientific">Arundo donax</name>
    <name type="common">Giant reed</name>
    <name type="synonym">Donax arundinaceus</name>
    <dbReference type="NCBI Taxonomy" id="35708"/>
    <lineage>
        <taxon>Eukaryota</taxon>
        <taxon>Viridiplantae</taxon>
        <taxon>Streptophyta</taxon>
        <taxon>Embryophyta</taxon>
        <taxon>Tracheophyta</taxon>
        <taxon>Spermatophyta</taxon>
        <taxon>Magnoliopsida</taxon>
        <taxon>Liliopsida</taxon>
        <taxon>Poales</taxon>
        <taxon>Poaceae</taxon>
        <taxon>PACMAD clade</taxon>
        <taxon>Arundinoideae</taxon>
        <taxon>Arundineae</taxon>
        <taxon>Arundo</taxon>
    </lineage>
</organism>
<dbReference type="EMBL" id="GBRH01172290">
    <property type="protein sequence ID" value="JAE25606.1"/>
    <property type="molecule type" value="Transcribed_RNA"/>
</dbReference>
<dbReference type="AlphaFoldDB" id="A0A0A9GST4"/>
<proteinExistence type="predicted"/>
<evidence type="ECO:0000313" key="1">
    <source>
        <dbReference type="EMBL" id="JAE25606.1"/>
    </source>
</evidence>
<name>A0A0A9GST4_ARUDO</name>
<protein>
    <submittedName>
        <fullName evidence="1">Uncharacterized protein</fullName>
    </submittedName>
</protein>
<sequence length="42" mass="5276">MMELYHDIRMSLRRAIHLKIMLILLKYHVFYKIHLCCRIVYP</sequence>
<accession>A0A0A9GST4</accession>
<reference evidence="1" key="2">
    <citation type="journal article" date="2015" name="Data Brief">
        <title>Shoot transcriptome of the giant reed, Arundo donax.</title>
        <authorList>
            <person name="Barrero R.A."/>
            <person name="Guerrero F.D."/>
            <person name="Moolhuijzen P."/>
            <person name="Goolsby J.A."/>
            <person name="Tidwell J."/>
            <person name="Bellgard S.E."/>
            <person name="Bellgard M.I."/>
        </authorList>
    </citation>
    <scope>NUCLEOTIDE SEQUENCE</scope>
    <source>
        <tissue evidence="1">Shoot tissue taken approximately 20 cm above the soil surface</tissue>
    </source>
</reference>
<reference evidence="1" key="1">
    <citation type="submission" date="2014-09" db="EMBL/GenBank/DDBJ databases">
        <authorList>
            <person name="Magalhaes I.L.F."/>
            <person name="Oliveira U."/>
            <person name="Santos F.R."/>
            <person name="Vidigal T.H.D.A."/>
            <person name="Brescovit A.D."/>
            <person name="Santos A.J."/>
        </authorList>
    </citation>
    <scope>NUCLEOTIDE SEQUENCE</scope>
    <source>
        <tissue evidence="1">Shoot tissue taken approximately 20 cm above the soil surface</tissue>
    </source>
</reference>